<dbReference type="Proteomes" id="UP000092443">
    <property type="component" value="Unplaced"/>
</dbReference>
<dbReference type="InterPro" id="IPR013057">
    <property type="entry name" value="AA_transpt_TM"/>
</dbReference>
<name>A0A9C5ZFX0_9MUSC</name>
<gene>
    <name evidence="9" type="primary">LOC119639941</name>
</gene>
<dbReference type="PANTHER" id="PTHR22950">
    <property type="entry name" value="AMINO ACID TRANSPORTER"/>
    <property type="match status" value="1"/>
</dbReference>
<evidence type="ECO:0000313" key="8">
    <source>
        <dbReference type="Proteomes" id="UP000092443"/>
    </source>
</evidence>
<dbReference type="GeneID" id="119639941"/>
<feature type="transmembrane region" description="Helical" evidence="6">
    <location>
        <begin position="288"/>
        <end position="313"/>
    </location>
</feature>
<evidence type="ECO:0000256" key="2">
    <source>
        <dbReference type="ARBA" id="ARBA00022692"/>
    </source>
</evidence>
<evidence type="ECO:0000259" key="7">
    <source>
        <dbReference type="Pfam" id="PF01490"/>
    </source>
</evidence>
<dbReference type="PANTHER" id="PTHR22950:SF150">
    <property type="entry name" value="FI17861P1"/>
    <property type="match status" value="1"/>
</dbReference>
<feature type="domain" description="Amino acid transporter transmembrane" evidence="7">
    <location>
        <begin position="13"/>
        <end position="411"/>
    </location>
</feature>
<keyword evidence="8" id="KW-1185">Reference proteome</keyword>
<protein>
    <submittedName>
        <fullName evidence="9">Proton-coupled amino acid transporter 4-like</fullName>
    </submittedName>
</protein>
<feature type="transmembrane region" description="Helical" evidence="6">
    <location>
        <begin position="169"/>
        <end position="186"/>
    </location>
</feature>
<keyword evidence="2 6" id="KW-0812">Transmembrane</keyword>
<evidence type="ECO:0000256" key="3">
    <source>
        <dbReference type="ARBA" id="ARBA00022989"/>
    </source>
</evidence>
<keyword evidence="4 6" id="KW-0472">Membrane</keyword>
<accession>A0A9C5ZFX0</accession>
<feature type="transmembrane region" description="Helical" evidence="6">
    <location>
        <begin position="388"/>
        <end position="408"/>
    </location>
</feature>
<feature type="region of interest" description="Disordered" evidence="5">
    <location>
        <begin position="436"/>
        <end position="466"/>
    </location>
</feature>
<proteinExistence type="predicted"/>
<evidence type="ECO:0000256" key="5">
    <source>
        <dbReference type="SAM" id="MobiDB-lite"/>
    </source>
</evidence>
<dbReference type="AlphaFoldDB" id="A0A9C5ZFX0"/>
<evidence type="ECO:0000256" key="1">
    <source>
        <dbReference type="ARBA" id="ARBA00004141"/>
    </source>
</evidence>
<feature type="transmembrane region" description="Helical" evidence="6">
    <location>
        <begin position="352"/>
        <end position="376"/>
    </location>
</feature>
<sequence length="466" mass="52278">MECLRCFNRNFVTATHLFKGCVGAGLYAMGDCYKNGGLVYASIQMPIIAVLCVHCELMLIYGSLDAVSKTEGAESFEYPDTTEKCFQYAPGYFKPIATVMRRITESFLFITQFGFCSIYILFITKNLYQVLQTYDIDYGQSLTMLFCMPFVMVPSLFTGLHHIAPVSNIGNLCLIFGVAATLTVAFTEGMPSTEDRSLITNLPNMALSFGTALFSYEGIALVLPLRNAMKDPNDFNRPLGILNIITALITFVFIFTGVITYIKWGEEVEGSITLNLDETIPFNQAVKLVAALGVFFGYPIQFFIMFNIIWLPMLQRWKFVQGYRLIVEVSLRFIFIVLTFCVALLVPNLELFISLIGAFCSTTLAFVIPVFIDFAVKAQTPEELKWYIYVKNVIILIIASFGIGLGTFKSIEQIVEAFKQNYIFISVTATNNNNNSDDEASSNYNINSDNNYNNSNDDNNSNNLVF</sequence>
<reference evidence="9" key="1">
    <citation type="submission" date="2025-08" db="UniProtKB">
        <authorList>
            <consortium name="RefSeq"/>
        </authorList>
    </citation>
    <scope>IDENTIFICATION</scope>
    <source>
        <tissue evidence="9">Whole body pupa</tissue>
    </source>
</reference>
<feature type="transmembrane region" description="Helical" evidence="6">
    <location>
        <begin position="140"/>
        <end position="157"/>
    </location>
</feature>
<feature type="transmembrane region" description="Helical" evidence="6">
    <location>
        <begin position="107"/>
        <end position="128"/>
    </location>
</feature>
<evidence type="ECO:0000256" key="4">
    <source>
        <dbReference type="ARBA" id="ARBA00023136"/>
    </source>
</evidence>
<feature type="transmembrane region" description="Helical" evidence="6">
    <location>
        <begin position="239"/>
        <end position="262"/>
    </location>
</feature>
<evidence type="ECO:0000256" key="6">
    <source>
        <dbReference type="SAM" id="Phobius"/>
    </source>
</evidence>
<dbReference type="GO" id="GO:0005774">
    <property type="term" value="C:vacuolar membrane"/>
    <property type="evidence" value="ECO:0007669"/>
    <property type="project" value="TreeGrafter"/>
</dbReference>
<dbReference type="GO" id="GO:0015179">
    <property type="term" value="F:L-amino acid transmembrane transporter activity"/>
    <property type="evidence" value="ECO:0007669"/>
    <property type="project" value="TreeGrafter"/>
</dbReference>
<feature type="transmembrane region" description="Helical" evidence="6">
    <location>
        <begin position="325"/>
        <end position="346"/>
    </location>
</feature>
<dbReference type="RefSeq" id="XP_037893652.1">
    <property type="nucleotide sequence ID" value="XM_038037724.1"/>
</dbReference>
<dbReference type="Pfam" id="PF01490">
    <property type="entry name" value="Aa_trans"/>
    <property type="match status" value="1"/>
</dbReference>
<evidence type="ECO:0000313" key="9">
    <source>
        <dbReference type="RefSeq" id="XP_037893652.1"/>
    </source>
</evidence>
<comment type="subcellular location">
    <subcellularLocation>
        <location evidence="1">Membrane</location>
        <topology evidence="1">Multi-pass membrane protein</topology>
    </subcellularLocation>
</comment>
<dbReference type="KEGG" id="gfs:119639941"/>
<keyword evidence="3 6" id="KW-1133">Transmembrane helix</keyword>
<organism evidence="8 9">
    <name type="scientific">Glossina fuscipes</name>
    <dbReference type="NCBI Taxonomy" id="7396"/>
    <lineage>
        <taxon>Eukaryota</taxon>
        <taxon>Metazoa</taxon>
        <taxon>Ecdysozoa</taxon>
        <taxon>Arthropoda</taxon>
        <taxon>Hexapoda</taxon>
        <taxon>Insecta</taxon>
        <taxon>Pterygota</taxon>
        <taxon>Neoptera</taxon>
        <taxon>Endopterygota</taxon>
        <taxon>Diptera</taxon>
        <taxon>Brachycera</taxon>
        <taxon>Muscomorpha</taxon>
        <taxon>Hippoboscoidea</taxon>
        <taxon>Glossinidae</taxon>
        <taxon>Glossina</taxon>
    </lineage>
</organism>
<feature type="transmembrane region" description="Helical" evidence="6">
    <location>
        <begin position="206"/>
        <end position="227"/>
    </location>
</feature>